<feature type="signal peptide" evidence="1">
    <location>
        <begin position="1"/>
        <end position="23"/>
    </location>
</feature>
<dbReference type="EMBL" id="LCFD01000001">
    <property type="protein sequence ID" value="KKS87660.1"/>
    <property type="molecule type" value="Genomic_DNA"/>
</dbReference>
<name>A0A0G1CPM5_9BACT</name>
<accession>A0A0G1CPM5</accession>
<keyword evidence="1" id="KW-0732">Signal</keyword>
<comment type="caution">
    <text evidence="3">The sequence shown here is derived from an EMBL/GenBank/DDBJ whole genome shotgun (WGS) entry which is preliminary data.</text>
</comment>
<proteinExistence type="predicted"/>
<evidence type="ECO:0000259" key="2">
    <source>
        <dbReference type="Pfam" id="PF18915"/>
    </source>
</evidence>
<reference evidence="3 4" key="1">
    <citation type="journal article" date="2015" name="Nature">
        <title>rRNA introns, odd ribosomes, and small enigmatic genomes across a large radiation of phyla.</title>
        <authorList>
            <person name="Brown C.T."/>
            <person name="Hug L.A."/>
            <person name="Thomas B.C."/>
            <person name="Sharon I."/>
            <person name="Castelle C.J."/>
            <person name="Singh A."/>
            <person name="Wilkins M.J."/>
            <person name="Williams K.H."/>
            <person name="Banfield J.F."/>
        </authorList>
    </citation>
    <scope>NUCLEOTIDE SEQUENCE [LARGE SCALE GENOMIC DNA]</scope>
</reference>
<protein>
    <recommendedName>
        <fullName evidence="2">DUF5667 domain-containing protein</fullName>
    </recommendedName>
</protein>
<dbReference type="Pfam" id="PF18915">
    <property type="entry name" value="DUF5667"/>
    <property type="match status" value="1"/>
</dbReference>
<dbReference type="AlphaFoldDB" id="A0A0G1CPM5"/>
<feature type="chain" id="PRO_5002536400" description="DUF5667 domain-containing protein" evidence="1">
    <location>
        <begin position="24"/>
        <end position="181"/>
    </location>
</feature>
<evidence type="ECO:0000256" key="1">
    <source>
        <dbReference type="SAM" id="SignalP"/>
    </source>
</evidence>
<dbReference type="Proteomes" id="UP000034050">
    <property type="component" value="Unassembled WGS sequence"/>
</dbReference>
<gene>
    <name evidence="3" type="ORF">UV61_C0001G0067</name>
</gene>
<organism evidence="3 4">
    <name type="scientific">Candidatus Gottesmanbacteria bacterium GW2011_GWB1_43_11</name>
    <dbReference type="NCBI Taxonomy" id="1618446"/>
    <lineage>
        <taxon>Bacteria</taxon>
        <taxon>Candidatus Gottesmaniibacteriota</taxon>
    </lineage>
</organism>
<dbReference type="InterPro" id="IPR043725">
    <property type="entry name" value="DUF5667"/>
</dbReference>
<evidence type="ECO:0000313" key="3">
    <source>
        <dbReference type="EMBL" id="KKS87660.1"/>
    </source>
</evidence>
<evidence type="ECO:0000313" key="4">
    <source>
        <dbReference type="Proteomes" id="UP000034050"/>
    </source>
</evidence>
<dbReference type="STRING" id="1618446.UV61_C0001G0067"/>
<sequence length="181" mass="20268">MLKVLAAVIVAFSFFGMLTLALAQESSPQAPKSSPSPVIYSLPFPGILPDHPLFFVKVLRDKILLILISNQVKRVDFLILLADKYLKMSMMLLDKNKEDLAAKTLADGVGYLSQAEVEIFKISNSNTSEVRSLKDRFEGSLAKEQEVVEGIINRTDLNSVDQFNRLFTQLKTLADDYNLKK</sequence>
<feature type="domain" description="DUF5667" evidence="2">
    <location>
        <begin position="46"/>
        <end position="132"/>
    </location>
</feature>